<dbReference type="PROSITE" id="PS50106">
    <property type="entry name" value="PDZ"/>
    <property type="match status" value="1"/>
</dbReference>
<dbReference type="GO" id="GO:0007264">
    <property type="term" value="P:small GTPase-mediated signal transduction"/>
    <property type="evidence" value="ECO:0007669"/>
    <property type="project" value="InterPro"/>
</dbReference>
<organism evidence="2 3">
    <name type="scientific">Euroglyphus maynei</name>
    <name type="common">Mayne's house dust mite</name>
    <dbReference type="NCBI Taxonomy" id="6958"/>
    <lineage>
        <taxon>Eukaryota</taxon>
        <taxon>Metazoa</taxon>
        <taxon>Ecdysozoa</taxon>
        <taxon>Arthropoda</taxon>
        <taxon>Chelicerata</taxon>
        <taxon>Arachnida</taxon>
        <taxon>Acari</taxon>
        <taxon>Acariformes</taxon>
        <taxon>Sarcoptiformes</taxon>
        <taxon>Astigmata</taxon>
        <taxon>Psoroptidia</taxon>
        <taxon>Analgoidea</taxon>
        <taxon>Pyroglyphidae</taxon>
        <taxon>Pyroglyphinae</taxon>
        <taxon>Euroglyphus</taxon>
    </lineage>
</organism>
<proteinExistence type="predicted"/>
<keyword evidence="3" id="KW-1185">Reference proteome</keyword>
<accession>A0A1Y3B346</accession>
<feature type="domain" description="PDZ" evidence="1">
    <location>
        <begin position="87"/>
        <end position="158"/>
    </location>
</feature>
<dbReference type="Pfam" id="PF00595">
    <property type="entry name" value="PDZ"/>
    <property type="match status" value="1"/>
</dbReference>
<name>A0A1Y3B346_EURMA</name>
<dbReference type="SUPFAM" id="SSF50156">
    <property type="entry name" value="PDZ domain-like"/>
    <property type="match status" value="1"/>
</dbReference>
<sequence>MKSNLSTVHKEVRVTVVVKMLNGELNNFEFNAALSADQVLSKLLPTSIARDYYLRHADDSNIIFKRHETILNHSNITLEIVPKIMFTCEMNRESNETLFGFSVESELCQDDLRVYVSRVEPGSLAALQSLRRGDEIVVINGAFVQDLDMMYVESILQEELALCLTIR</sequence>
<evidence type="ECO:0000313" key="2">
    <source>
        <dbReference type="EMBL" id="OTF74046.1"/>
    </source>
</evidence>
<dbReference type="PANTHER" id="PTHR46001:SF3">
    <property type="entry name" value="PROTEIN STILL LIFE, ISOFORM SIF TYPE 1"/>
    <property type="match status" value="1"/>
</dbReference>
<dbReference type="AlphaFoldDB" id="A0A1Y3B346"/>
<evidence type="ECO:0000313" key="3">
    <source>
        <dbReference type="Proteomes" id="UP000194236"/>
    </source>
</evidence>
<dbReference type="EMBL" id="MUJZ01048915">
    <property type="protein sequence ID" value="OTF74046.1"/>
    <property type="molecule type" value="Genomic_DNA"/>
</dbReference>
<dbReference type="CDD" id="cd00136">
    <property type="entry name" value="PDZ_canonical"/>
    <property type="match status" value="1"/>
</dbReference>
<gene>
    <name evidence="2" type="ORF">BLA29_009328</name>
</gene>
<dbReference type="SMART" id="SM00228">
    <property type="entry name" value="PDZ"/>
    <property type="match status" value="1"/>
</dbReference>
<reference evidence="2 3" key="1">
    <citation type="submission" date="2017-03" db="EMBL/GenBank/DDBJ databases">
        <title>Genome Survey of Euroglyphus maynei.</title>
        <authorList>
            <person name="Arlian L.G."/>
            <person name="Morgan M.S."/>
            <person name="Rider S.D."/>
        </authorList>
    </citation>
    <scope>NUCLEOTIDE SEQUENCE [LARGE SCALE GENOMIC DNA]</scope>
    <source>
        <strain evidence="2">Arlian Lab</strain>
        <tissue evidence="2">Whole body</tissue>
    </source>
</reference>
<evidence type="ECO:0000259" key="1">
    <source>
        <dbReference type="PROSITE" id="PS50106"/>
    </source>
</evidence>
<dbReference type="OrthoDB" id="6506568at2759"/>
<dbReference type="InterPro" id="IPR036034">
    <property type="entry name" value="PDZ_sf"/>
</dbReference>
<comment type="caution">
    <text evidence="2">The sequence shown here is derived from an EMBL/GenBank/DDBJ whole genome shotgun (WGS) entry which is preliminary data.</text>
</comment>
<protein>
    <recommendedName>
        <fullName evidence="1">PDZ domain-containing protein</fullName>
    </recommendedName>
</protein>
<dbReference type="InterPro" id="IPR043537">
    <property type="entry name" value="Tiam1/Tiam2/Sif"/>
</dbReference>
<dbReference type="Proteomes" id="UP000194236">
    <property type="component" value="Unassembled WGS sequence"/>
</dbReference>
<dbReference type="Gene3D" id="2.30.42.10">
    <property type="match status" value="1"/>
</dbReference>
<dbReference type="InterPro" id="IPR001478">
    <property type="entry name" value="PDZ"/>
</dbReference>
<dbReference type="GO" id="GO:0005085">
    <property type="term" value="F:guanyl-nucleotide exchange factor activity"/>
    <property type="evidence" value="ECO:0007669"/>
    <property type="project" value="InterPro"/>
</dbReference>
<dbReference type="PANTHER" id="PTHR46001">
    <property type="entry name" value="TIAM (MAMMALIAN TUMOR INVASION AND METASTASIS FACTOR) HOMOLOG"/>
    <property type="match status" value="1"/>
</dbReference>